<evidence type="ECO:0000256" key="2">
    <source>
        <dbReference type="ARBA" id="ARBA00022448"/>
    </source>
</evidence>
<dbReference type="FunFam" id="3.40.50.300:FF:000056">
    <property type="entry name" value="Cell division ATP-binding protein FtsE"/>
    <property type="match status" value="1"/>
</dbReference>
<dbReference type="Gene3D" id="3.40.50.300">
    <property type="entry name" value="P-loop containing nucleotide triphosphate hydrolases"/>
    <property type="match status" value="1"/>
</dbReference>
<evidence type="ECO:0000313" key="6">
    <source>
        <dbReference type="EMBL" id="OGK54397.1"/>
    </source>
</evidence>
<comment type="similarity">
    <text evidence="1">Belongs to the ABC transporter superfamily.</text>
</comment>
<evidence type="ECO:0000256" key="4">
    <source>
        <dbReference type="ARBA" id="ARBA00022840"/>
    </source>
</evidence>
<dbReference type="Pfam" id="PF00005">
    <property type="entry name" value="ABC_tran"/>
    <property type="match status" value="1"/>
</dbReference>
<comment type="caution">
    <text evidence="6">The sequence shown here is derived from an EMBL/GenBank/DDBJ whole genome shotgun (WGS) entry which is preliminary data.</text>
</comment>
<feature type="domain" description="ABC transporter" evidence="5">
    <location>
        <begin position="2"/>
        <end position="228"/>
    </location>
</feature>
<organism evidence="6 7">
    <name type="scientific">Candidatus Roizmanbacteria bacterium RIFCSPLOWO2_01_FULL_45_11</name>
    <dbReference type="NCBI Taxonomy" id="1802070"/>
    <lineage>
        <taxon>Bacteria</taxon>
        <taxon>Candidatus Roizmaniibacteriota</taxon>
    </lineage>
</organism>
<dbReference type="SUPFAM" id="SSF52540">
    <property type="entry name" value="P-loop containing nucleoside triphosphate hydrolases"/>
    <property type="match status" value="1"/>
</dbReference>
<keyword evidence="6" id="KW-0132">Cell division</keyword>
<dbReference type="InterPro" id="IPR003439">
    <property type="entry name" value="ABC_transporter-like_ATP-bd"/>
</dbReference>
<evidence type="ECO:0000259" key="5">
    <source>
        <dbReference type="PROSITE" id="PS50893"/>
    </source>
</evidence>
<dbReference type="Proteomes" id="UP000178486">
    <property type="component" value="Unassembled WGS sequence"/>
</dbReference>
<dbReference type="GO" id="GO:0005524">
    <property type="term" value="F:ATP binding"/>
    <property type="evidence" value="ECO:0007669"/>
    <property type="project" value="UniProtKB-KW"/>
</dbReference>
<gene>
    <name evidence="6" type="ORF">A3B56_01745</name>
</gene>
<dbReference type="PROSITE" id="PS50893">
    <property type="entry name" value="ABC_TRANSPORTER_2"/>
    <property type="match status" value="1"/>
</dbReference>
<evidence type="ECO:0000256" key="1">
    <source>
        <dbReference type="ARBA" id="ARBA00005417"/>
    </source>
</evidence>
<evidence type="ECO:0000313" key="7">
    <source>
        <dbReference type="Proteomes" id="UP000178486"/>
    </source>
</evidence>
<dbReference type="InterPro" id="IPR015854">
    <property type="entry name" value="ABC_transpr_LolD-like"/>
</dbReference>
<dbReference type="CDD" id="cd03255">
    <property type="entry name" value="ABC_MJ0796_LolCDE_FtsE"/>
    <property type="match status" value="1"/>
</dbReference>
<dbReference type="InterPro" id="IPR027417">
    <property type="entry name" value="P-loop_NTPase"/>
</dbReference>
<accession>A0A1F7JFK6</accession>
<keyword evidence="2" id="KW-0813">Transport</keyword>
<keyword evidence="3" id="KW-0547">Nucleotide-binding</keyword>
<dbReference type="EMBL" id="MGAU01000033">
    <property type="protein sequence ID" value="OGK54397.1"/>
    <property type="molecule type" value="Genomic_DNA"/>
</dbReference>
<protein>
    <submittedName>
        <fullName evidence="6">Cell division ATP-binding protein FtsE</fullName>
    </submittedName>
</protein>
<dbReference type="AlphaFoldDB" id="A0A1F7JFK6"/>
<proteinExistence type="inferred from homology"/>
<evidence type="ECO:0000256" key="3">
    <source>
        <dbReference type="ARBA" id="ARBA00022741"/>
    </source>
</evidence>
<dbReference type="PANTHER" id="PTHR24220">
    <property type="entry name" value="IMPORT ATP-BINDING PROTEIN"/>
    <property type="match status" value="1"/>
</dbReference>
<dbReference type="InterPro" id="IPR017871">
    <property type="entry name" value="ABC_transporter-like_CS"/>
</dbReference>
<dbReference type="GO" id="GO:0051301">
    <property type="term" value="P:cell division"/>
    <property type="evidence" value="ECO:0007669"/>
    <property type="project" value="UniProtKB-KW"/>
</dbReference>
<dbReference type="PANTHER" id="PTHR24220:SF470">
    <property type="entry name" value="CELL DIVISION ATP-BINDING PROTEIN FTSE"/>
    <property type="match status" value="1"/>
</dbReference>
<sequence length="228" mass="25000">MIEYKNVSKKYPGGKNALEKISFEIQNGEFVYLIGPSGAGKTTILKLLFGDTKPSGGKVLYGGHPVHKFSGKNIAILRRKIRMVFQDFKVLTDRTVLENVLISLYIVGRSDREATAEAMKALKLVGLPDKAQFFPVQLSAGELQRVAIARALAGGSEVILADEPTGNLDPKTGEEIMDLLEEINKEGTTIIVTTHNAALVDRAKKRVIQMKDGQVVRDDKEGKYDPTS</sequence>
<dbReference type="GO" id="GO:0005886">
    <property type="term" value="C:plasma membrane"/>
    <property type="evidence" value="ECO:0007669"/>
    <property type="project" value="TreeGrafter"/>
</dbReference>
<name>A0A1F7JFK6_9BACT</name>
<dbReference type="InterPro" id="IPR003593">
    <property type="entry name" value="AAA+_ATPase"/>
</dbReference>
<keyword evidence="6" id="KW-0131">Cell cycle</keyword>
<keyword evidence="4 6" id="KW-0067">ATP-binding</keyword>
<dbReference type="GO" id="GO:0022857">
    <property type="term" value="F:transmembrane transporter activity"/>
    <property type="evidence" value="ECO:0007669"/>
    <property type="project" value="TreeGrafter"/>
</dbReference>
<dbReference type="InterPro" id="IPR017911">
    <property type="entry name" value="MacB-like_ATP-bd"/>
</dbReference>
<dbReference type="SMART" id="SM00382">
    <property type="entry name" value="AAA"/>
    <property type="match status" value="1"/>
</dbReference>
<dbReference type="GO" id="GO:0016887">
    <property type="term" value="F:ATP hydrolysis activity"/>
    <property type="evidence" value="ECO:0007669"/>
    <property type="project" value="InterPro"/>
</dbReference>
<dbReference type="PROSITE" id="PS00211">
    <property type="entry name" value="ABC_TRANSPORTER_1"/>
    <property type="match status" value="1"/>
</dbReference>
<reference evidence="6 7" key="1">
    <citation type="journal article" date="2016" name="Nat. Commun.">
        <title>Thousands of microbial genomes shed light on interconnected biogeochemical processes in an aquifer system.</title>
        <authorList>
            <person name="Anantharaman K."/>
            <person name="Brown C.T."/>
            <person name="Hug L.A."/>
            <person name="Sharon I."/>
            <person name="Castelle C.J."/>
            <person name="Probst A.J."/>
            <person name="Thomas B.C."/>
            <person name="Singh A."/>
            <person name="Wilkins M.J."/>
            <person name="Karaoz U."/>
            <person name="Brodie E.L."/>
            <person name="Williams K.H."/>
            <person name="Hubbard S.S."/>
            <person name="Banfield J.F."/>
        </authorList>
    </citation>
    <scope>NUCLEOTIDE SEQUENCE [LARGE SCALE GENOMIC DNA]</scope>
</reference>